<dbReference type="Gene3D" id="1.20.120.440">
    <property type="entry name" value="YppE-like"/>
    <property type="match status" value="1"/>
</dbReference>
<protein>
    <submittedName>
        <fullName evidence="1">YppE family protein</fullName>
    </submittedName>
</protein>
<comment type="caution">
    <text evidence="1">The sequence shown here is derived from an EMBL/GenBank/DDBJ whole genome shotgun (WGS) entry which is preliminary data.</text>
</comment>
<gene>
    <name evidence="1" type="ORF">JFL43_18260</name>
</gene>
<sequence>MLLSNTEKLLEECDACWQRFLRMREEDTSPDFFLEVKPHADHWHSILVTWKLDSEKWIQLNNPKYMHMTQIDNALDAMDQFVVQSFYKATSKKRFYQSIQSVKYTLETFLRYLREEGEQHASEKNNK</sequence>
<evidence type="ECO:0000313" key="2">
    <source>
        <dbReference type="Proteomes" id="UP000618943"/>
    </source>
</evidence>
<dbReference type="Pfam" id="PF08807">
    <property type="entry name" value="DUF1798"/>
    <property type="match status" value="1"/>
</dbReference>
<dbReference type="RefSeq" id="WP_100796817.1">
    <property type="nucleotide sequence ID" value="NZ_JAEOAH010000038.1"/>
</dbReference>
<dbReference type="SUPFAM" id="SSF140415">
    <property type="entry name" value="YppE-like"/>
    <property type="match status" value="1"/>
</dbReference>
<dbReference type="InterPro" id="IPR023351">
    <property type="entry name" value="YppE-like_sf"/>
</dbReference>
<reference evidence="1 2" key="1">
    <citation type="submission" date="2020-12" db="EMBL/GenBank/DDBJ databases">
        <title>YIM B01967 draft genome.</title>
        <authorList>
            <person name="Yan X."/>
        </authorList>
    </citation>
    <scope>NUCLEOTIDE SEQUENCE [LARGE SCALE GENOMIC DNA]</scope>
    <source>
        <strain evidence="1 2">YIM B01967</strain>
    </source>
</reference>
<accession>A0ABS1HBD6</accession>
<dbReference type="Proteomes" id="UP000618943">
    <property type="component" value="Unassembled WGS sequence"/>
</dbReference>
<evidence type="ECO:0000313" key="1">
    <source>
        <dbReference type="EMBL" id="MBK3496771.1"/>
    </source>
</evidence>
<name>A0ABS1HBD6_9BACL</name>
<organism evidence="1 2">
    <name type="scientific">Viridibacillus soli</name>
    <dbReference type="NCBI Taxonomy" id="2798301"/>
    <lineage>
        <taxon>Bacteria</taxon>
        <taxon>Bacillati</taxon>
        <taxon>Bacillota</taxon>
        <taxon>Bacilli</taxon>
        <taxon>Bacillales</taxon>
        <taxon>Caryophanaceae</taxon>
        <taxon>Viridibacillus</taxon>
    </lineage>
</organism>
<keyword evidence="2" id="KW-1185">Reference proteome</keyword>
<dbReference type="InterPro" id="IPR014913">
    <property type="entry name" value="YppE-like"/>
</dbReference>
<proteinExistence type="predicted"/>
<dbReference type="EMBL" id="JAEOAH010000038">
    <property type="protein sequence ID" value="MBK3496771.1"/>
    <property type="molecule type" value="Genomic_DNA"/>
</dbReference>